<evidence type="ECO:0000313" key="2">
    <source>
        <dbReference type="Proteomes" id="UP000467841"/>
    </source>
</evidence>
<accession>A0A6D2KD30</accession>
<evidence type="ECO:0000313" key="1">
    <source>
        <dbReference type="EMBL" id="CAA7046027.1"/>
    </source>
</evidence>
<proteinExistence type="predicted"/>
<reference evidence="1" key="1">
    <citation type="submission" date="2020-01" db="EMBL/GenBank/DDBJ databases">
        <authorList>
            <person name="Mishra B."/>
        </authorList>
    </citation>
    <scope>NUCLEOTIDE SEQUENCE [LARGE SCALE GENOMIC DNA]</scope>
</reference>
<protein>
    <submittedName>
        <fullName evidence="1">Uncharacterized protein</fullName>
    </submittedName>
</protein>
<dbReference type="AlphaFoldDB" id="A0A6D2KD30"/>
<dbReference type="Proteomes" id="UP000467841">
    <property type="component" value="Unassembled WGS sequence"/>
</dbReference>
<sequence>MTTHNTPQTERETWWLHHFLTPQRACVIIPATSGGVSSTCGGGHPDPLTPRPDHSILSQTTSYLSTAASRTSRSMYRSSVPHKHPTVGCDRPWPILSAQPSFLYLLMTILLSGHVLAACPSRRPAHPVRPYSDPSC</sequence>
<dbReference type="EMBL" id="CACVBM020001336">
    <property type="protein sequence ID" value="CAA7046027.1"/>
    <property type="molecule type" value="Genomic_DNA"/>
</dbReference>
<organism evidence="1 2">
    <name type="scientific">Microthlaspi erraticum</name>
    <dbReference type="NCBI Taxonomy" id="1685480"/>
    <lineage>
        <taxon>Eukaryota</taxon>
        <taxon>Viridiplantae</taxon>
        <taxon>Streptophyta</taxon>
        <taxon>Embryophyta</taxon>
        <taxon>Tracheophyta</taxon>
        <taxon>Spermatophyta</taxon>
        <taxon>Magnoliopsida</taxon>
        <taxon>eudicotyledons</taxon>
        <taxon>Gunneridae</taxon>
        <taxon>Pentapetalae</taxon>
        <taxon>rosids</taxon>
        <taxon>malvids</taxon>
        <taxon>Brassicales</taxon>
        <taxon>Brassicaceae</taxon>
        <taxon>Coluteocarpeae</taxon>
        <taxon>Microthlaspi</taxon>
    </lineage>
</organism>
<comment type="caution">
    <text evidence="1">The sequence shown here is derived from an EMBL/GenBank/DDBJ whole genome shotgun (WGS) entry which is preliminary data.</text>
</comment>
<gene>
    <name evidence="1" type="ORF">MERR_LOCUS33262</name>
</gene>
<keyword evidence="2" id="KW-1185">Reference proteome</keyword>
<name>A0A6D2KD30_9BRAS</name>